<dbReference type="PANTHER" id="PTHR14819:SF9">
    <property type="entry name" value="UP-REGULATOR OF CELL PROLIFERATION-LIKE"/>
    <property type="match status" value="1"/>
</dbReference>
<dbReference type="InterPro" id="IPR030383">
    <property type="entry name" value="G_VLIG_dom"/>
</dbReference>
<dbReference type="GeneTree" id="ENSGT00940000154390"/>
<dbReference type="GO" id="GO:0005525">
    <property type="term" value="F:GTP binding"/>
    <property type="evidence" value="ECO:0007669"/>
    <property type="project" value="InterPro"/>
</dbReference>
<evidence type="ECO:0000313" key="4">
    <source>
        <dbReference type="Proteomes" id="UP000694569"/>
    </source>
</evidence>
<dbReference type="InterPro" id="IPR027417">
    <property type="entry name" value="P-loop_NTPase"/>
</dbReference>
<evidence type="ECO:0000256" key="1">
    <source>
        <dbReference type="ARBA" id="ARBA00006828"/>
    </source>
</evidence>
<sequence length="1666" mass="192593">MALGGLASQTLHHLKNELDEIQRVDLLLETLPITPEEQTRLPTSGGAKEKIEFYLNAKLEEGESACRECLDYLEERIDDFPDLAPFLSGHLKPLDELMSRLHLENHKSSKLSLQQILSIGEEVLRGFQSSAEDPELFLRKLFTLDVNARYIGRGSNQPEHSPEADLDFYFQSYSEDTRFTSTHPLDLFCAFFHCSNRLLQQQILSKMVSCQFAVPLLLPAGDSQTCTLVVWALRGIVKIWESQSVSAKKLREESLADISLPTFSFMRLGKCNISKSKLLNAVLSPPHALYNFFVHRDLECGFCPRTISEGLLEISWYFPAGREQSDIFDEPVAVTNLRGDLKSNWTQFCFVTRVSSAVLIFVESINEEDYNLLSNIEAQDAEKVFFIICPPHGEQVSKETKDFLQRLFLQLNINKTHCVVKETTNNEADLVRQVQTVMRNNMKSSQSRIKLEEMVASAYELGIHIDEDSEECKRTKMHALEITNEIRDVVSYKKDTMRLQGDLCKQMVKCEKEICRMRQQGDDNGEKYRSKLNKQILSLRKQQSEHSVSGGITKFLKALRSLKETEKLYFMQWIKFHLDSTSRKNLTALRAEFSKKYNLASSAEELKRLDQMIADSSLGIEHFLRELGQLYEAECFMTKKENRLQCQRQYSELPGIAADLLLNGFPLELLDGDASNIPLQWITDVLTALDTKTGGQCRMRVISVLGVQSTGKSTLLNTMFGLQFPVASGRCTRGAFMTLIKVKDHIRNELGCDFILVIDTEGLKAPELASLEDSIEHDNELATLVVGLSDITIINMAMENAADMKDTLQIVVHAFLRMKEVGKKPNCQFVHHNVSDVSAHQKNLRDRRKLSNILDEITKSAAKMEKRSGITSFCDVMDYNPEKDVWYIPSLWHGVPPMASINAGYAESVFELKKYLFTLMKKQLQSRSPQDFGTFLEWLKSLWNSVKHENFIFSFRNSLVADAYDQLCTKYSELEWNFREQSYNWLIEAGNVLRNQNTGELNRNEIILIKESMRQMLQNEERHVSNHLEEYFEHGPENVNLVSRHREDFFRSVASLNIELETDLTEKCLEMDRVQQTMREINVLKDRWVTIIEDKVNSLLVSCQKKQQNLTVDELKSEYETMWKSMAGFKISRFKKLDIDQLMLQVLRKDMNNKGGSVHEKILKVTRLSEFAQKPFIFQDEHIDQKWYQKLAQICWFQASHYPEYCLEEHRCKISQHAEDLLARCSSYVSDKVNTKMDYHETFCQALLNMVSELLQRMDNSNLNTTVHLELEIKLLALGRAAPHFQKMHENFVTENDPGHCLENLKSEYFSTFKSIFQDKDDCRNRARRFCDTCLNPALTEYVENHLGKEIVNDILTTSDSKPYMSRTFFQYTVLRKLLEDNKFDQYVEYINKYEKFVKRWILTYIKDKYKKPRSLEHLHSNLLSLIIPKIKASLQDPHILESLTVFDFLGKFCNALKKELVISQDNMKAISFQNSTPVWQFSTDIESFLKQTASDVMSKMKSFNIESVLSKVTIKPEDELFRKVFGCGKQCPFCKVPCEAGAVDHKEHFASVHRPQGLGRYRFIDTNVLCCSLCSTDVVSNNSFRNSDTGWALHPYKDYTAFYPEWSIQPDPSICASDYWKFIFKEFNNQFAQEYKAKPAEIPDSWHEITQEKAMQNLKDTFRMT</sequence>
<dbReference type="Proteomes" id="UP000694569">
    <property type="component" value="Unplaced"/>
</dbReference>
<dbReference type="Pfam" id="PF25974">
    <property type="entry name" value="URGCP_9th"/>
    <property type="match status" value="1"/>
</dbReference>
<organism evidence="3 4">
    <name type="scientific">Leptobrachium leishanense</name>
    <name type="common">Leishan spiny toad</name>
    <dbReference type="NCBI Taxonomy" id="445787"/>
    <lineage>
        <taxon>Eukaryota</taxon>
        <taxon>Metazoa</taxon>
        <taxon>Chordata</taxon>
        <taxon>Craniata</taxon>
        <taxon>Vertebrata</taxon>
        <taxon>Euteleostomi</taxon>
        <taxon>Amphibia</taxon>
        <taxon>Batrachia</taxon>
        <taxon>Anura</taxon>
        <taxon>Pelobatoidea</taxon>
        <taxon>Megophryidae</taxon>
        <taxon>Leptobrachium</taxon>
    </lineage>
</organism>
<protein>
    <recommendedName>
        <fullName evidence="2">VLIG-type G domain-containing protein</fullName>
    </recommendedName>
</protein>
<name>A0A8C5QEL5_9ANUR</name>
<dbReference type="Gene3D" id="3.40.50.300">
    <property type="entry name" value="P-loop containing nucleotide triphosphate hydrolases"/>
    <property type="match status" value="1"/>
</dbReference>
<comment type="similarity">
    <text evidence="1">Belongs to the TRAFAC class dynamin-like GTPase superfamily. Very large inducible GTPase (VLIG) family.</text>
</comment>
<dbReference type="PROSITE" id="PS51717">
    <property type="entry name" value="G_VLIG"/>
    <property type="match status" value="1"/>
</dbReference>
<evidence type="ECO:0000313" key="3">
    <source>
        <dbReference type="Ensembl" id="ENSLLEP00000035734.1"/>
    </source>
</evidence>
<reference evidence="3" key="2">
    <citation type="submission" date="2025-09" db="UniProtKB">
        <authorList>
            <consortium name="Ensembl"/>
        </authorList>
    </citation>
    <scope>IDENTIFICATION</scope>
</reference>
<dbReference type="Ensembl" id="ENSLLET00000037096.1">
    <property type="protein sequence ID" value="ENSLLEP00000035734.1"/>
    <property type="gene ID" value="ENSLLEG00000022628.1"/>
</dbReference>
<dbReference type="InterPro" id="IPR052986">
    <property type="entry name" value="VLIG_GTPase"/>
</dbReference>
<accession>A0A8C5QEL5</accession>
<dbReference type="Pfam" id="PF25496">
    <property type="entry name" value="URGCP"/>
    <property type="match status" value="1"/>
</dbReference>
<evidence type="ECO:0000259" key="2">
    <source>
        <dbReference type="PROSITE" id="PS51717"/>
    </source>
</evidence>
<dbReference type="OrthoDB" id="1597724at2759"/>
<dbReference type="InterPro" id="IPR057365">
    <property type="entry name" value="URGCP"/>
</dbReference>
<dbReference type="Pfam" id="PF25683">
    <property type="entry name" value="URGCP_GTPase"/>
    <property type="match status" value="1"/>
</dbReference>
<dbReference type="PANTHER" id="PTHR14819">
    <property type="entry name" value="GTP-BINDING"/>
    <property type="match status" value="1"/>
</dbReference>
<keyword evidence="4" id="KW-1185">Reference proteome</keyword>
<reference evidence="3" key="1">
    <citation type="submission" date="2025-08" db="UniProtKB">
        <authorList>
            <consortium name="Ensembl"/>
        </authorList>
    </citation>
    <scope>IDENTIFICATION</scope>
</reference>
<proteinExistence type="inferred from homology"/>
<feature type="domain" description="VLIG-type G" evidence="2">
    <location>
        <begin position="696"/>
        <end position="940"/>
    </location>
</feature>
<dbReference type="InterPro" id="IPR058641">
    <property type="entry name" value="GVIN1_dom"/>
</dbReference>
<dbReference type="SUPFAM" id="SSF52540">
    <property type="entry name" value="P-loop containing nucleoside triphosphate hydrolases"/>
    <property type="match status" value="1"/>
</dbReference>